<organism evidence="1 2">
    <name type="scientific">Russula earlei</name>
    <dbReference type="NCBI Taxonomy" id="71964"/>
    <lineage>
        <taxon>Eukaryota</taxon>
        <taxon>Fungi</taxon>
        <taxon>Dikarya</taxon>
        <taxon>Basidiomycota</taxon>
        <taxon>Agaricomycotina</taxon>
        <taxon>Agaricomycetes</taxon>
        <taxon>Russulales</taxon>
        <taxon>Russulaceae</taxon>
        <taxon>Russula</taxon>
    </lineage>
</organism>
<comment type="caution">
    <text evidence="1">The sequence shown here is derived from an EMBL/GenBank/DDBJ whole genome shotgun (WGS) entry which is preliminary data.</text>
</comment>
<sequence length="128" mass="14645">MTAKEEQVLLLALQHRDRVRRIRISDTSLYSEFPKLVTPISNTCDDDSAQARRSQSPQEADRTQWRELLMLFNKANIIRVDSELTRELSRSLQFDDGESPMELLPELKALESAARLFDADAFASFLAS</sequence>
<proteinExistence type="predicted"/>
<keyword evidence="2" id="KW-1185">Reference proteome</keyword>
<dbReference type="Proteomes" id="UP001207468">
    <property type="component" value="Unassembled WGS sequence"/>
</dbReference>
<gene>
    <name evidence="1" type="ORF">F5148DRAFT_1286620</name>
</gene>
<evidence type="ECO:0000313" key="2">
    <source>
        <dbReference type="Proteomes" id="UP001207468"/>
    </source>
</evidence>
<name>A0ACC0U444_9AGAM</name>
<accession>A0ACC0U444</accession>
<evidence type="ECO:0000313" key="1">
    <source>
        <dbReference type="EMBL" id="KAI9461535.1"/>
    </source>
</evidence>
<dbReference type="EMBL" id="JAGFNK010000176">
    <property type="protein sequence ID" value="KAI9461535.1"/>
    <property type="molecule type" value="Genomic_DNA"/>
</dbReference>
<protein>
    <submittedName>
        <fullName evidence="1">Uncharacterized protein</fullName>
    </submittedName>
</protein>
<reference evidence="1" key="1">
    <citation type="submission" date="2021-03" db="EMBL/GenBank/DDBJ databases">
        <title>Evolutionary priming and transition to the ectomycorrhizal habit in an iconic lineage of mushroom-forming fungi: is preadaptation a requirement?</title>
        <authorList>
            <consortium name="DOE Joint Genome Institute"/>
            <person name="Looney B.P."/>
            <person name="Miyauchi S."/>
            <person name="Morin E."/>
            <person name="Drula E."/>
            <person name="Courty P.E."/>
            <person name="Chicoki N."/>
            <person name="Fauchery L."/>
            <person name="Kohler A."/>
            <person name="Kuo A."/>
            <person name="LaButti K."/>
            <person name="Pangilinan J."/>
            <person name="Lipzen A."/>
            <person name="Riley R."/>
            <person name="Andreopoulos W."/>
            <person name="He G."/>
            <person name="Johnson J."/>
            <person name="Barry K.W."/>
            <person name="Grigoriev I.V."/>
            <person name="Nagy L."/>
            <person name="Hibbett D."/>
            <person name="Henrissat B."/>
            <person name="Matheny P.B."/>
            <person name="Labbe J."/>
            <person name="Martin A.F."/>
        </authorList>
    </citation>
    <scope>NUCLEOTIDE SEQUENCE</scope>
    <source>
        <strain evidence="1">BPL698</strain>
    </source>
</reference>